<comment type="caution">
    <text evidence="2">The sequence shown here is derived from an EMBL/GenBank/DDBJ whole genome shotgun (WGS) entry which is preliminary data.</text>
</comment>
<organism evidence="2 3">
    <name type="scientific">Candidatus Gottesmanbacteria bacterium GW2011_GWA2_43_14</name>
    <dbReference type="NCBI Taxonomy" id="1618443"/>
    <lineage>
        <taxon>Bacteria</taxon>
        <taxon>Candidatus Gottesmaniibacteriota</taxon>
    </lineage>
</organism>
<evidence type="ECO:0000256" key="1">
    <source>
        <dbReference type="SAM" id="SignalP"/>
    </source>
</evidence>
<dbReference type="AlphaFoldDB" id="A0A0G1GG04"/>
<gene>
    <name evidence="2" type="ORF">UV73_C0005G0035</name>
</gene>
<sequence>MNAKNIIWRVLLALFILLGNSAFVKAATPEPPVSDGWADVRIKRNEPNFSWFITITEPSYVELAVDSRRDMNPDGSNKDCNVSGECQKGEVFVITWPDGTESRSEDGQFLPLVTIPDLSWSGILQPGTYEIKAKWDGYAFKGPGSVDLRLREDQEAVIYSVDASVDCPEGKVAVSTNVGGTFEWQISQDGIILESGSEHITASSSKSVAWALDQYGPYNVKAWGEFTPDDERLDAKDDTDEKANLTCGVDEEPVKVLVYGHETYWEEGPDGLMYPFTRIYTNKPLHKYQGDDEDNESDGLGTRTAGDFGRSWDQPVTFKQFYVVCVTPDHCRVRKALTVPGIWNDDVIASGRNLGADGAVSIGREGFTGKAKSEKASTINYCTLQEYKANNETCP</sequence>
<feature type="signal peptide" evidence="1">
    <location>
        <begin position="1"/>
        <end position="26"/>
    </location>
</feature>
<proteinExistence type="predicted"/>
<evidence type="ECO:0000313" key="2">
    <source>
        <dbReference type="EMBL" id="KKS97758.1"/>
    </source>
</evidence>
<protein>
    <submittedName>
        <fullName evidence="2">Uncharacterized protein</fullName>
    </submittedName>
</protein>
<dbReference type="EMBL" id="LCFP01000005">
    <property type="protein sequence ID" value="KKS97758.1"/>
    <property type="molecule type" value="Genomic_DNA"/>
</dbReference>
<dbReference type="Proteomes" id="UP000034894">
    <property type="component" value="Unassembled WGS sequence"/>
</dbReference>
<keyword evidence="1" id="KW-0732">Signal</keyword>
<evidence type="ECO:0000313" key="3">
    <source>
        <dbReference type="Proteomes" id="UP000034894"/>
    </source>
</evidence>
<accession>A0A0G1GG04</accession>
<name>A0A0G1GG04_9BACT</name>
<feature type="chain" id="PRO_5002537405" evidence="1">
    <location>
        <begin position="27"/>
        <end position="395"/>
    </location>
</feature>
<reference evidence="2 3" key="1">
    <citation type="journal article" date="2015" name="Nature">
        <title>rRNA introns, odd ribosomes, and small enigmatic genomes across a large radiation of phyla.</title>
        <authorList>
            <person name="Brown C.T."/>
            <person name="Hug L.A."/>
            <person name="Thomas B.C."/>
            <person name="Sharon I."/>
            <person name="Castelle C.J."/>
            <person name="Singh A."/>
            <person name="Wilkins M.J."/>
            <person name="Williams K.H."/>
            <person name="Banfield J.F."/>
        </authorList>
    </citation>
    <scope>NUCLEOTIDE SEQUENCE [LARGE SCALE GENOMIC DNA]</scope>
</reference>